<accession>A0ABR6WEL5</accession>
<name>A0ABR6WEL5_9BACT</name>
<gene>
    <name evidence="2" type="ORF">FH603_5465</name>
</gene>
<dbReference type="EMBL" id="VFIA01000067">
    <property type="protein sequence ID" value="MBC3794933.1"/>
    <property type="molecule type" value="Genomic_DNA"/>
</dbReference>
<evidence type="ECO:0000313" key="2">
    <source>
        <dbReference type="EMBL" id="MBC3794933.1"/>
    </source>
</evidence>
<dbReference type="InterPro" id="IPR046674">
    <property type="entry name" value="DUF6544"/>
</dbReference>
<keyword evidence="1" id="KW-1133">Transmembrane helix</keyword>
<evidence type="ECO:0000256" key="1">
    <source>
        <dbReference type="SAM" id="Phobius"/>
    </source>
</evidence>
<organism evidence="2 3">
    <name type="scientific">Spirosoma utsteinense</name>
    <dbReference type="NCBI Taxonomy" id="2585773"/>
    <lineage>
        <taxon>Bacteria</taxon>
        <taxon>Pseudomonadati</taxon>
        <taxon>Bacteroidota</taxon>
        <taxon>Cytophagia</taxon>
        <taxon>Cytophagales</taxon>
        <taxon>Cytophagaceae</taxon>
        <taxon>Spirosoma</taxon>
    </lineage>
</organism>
<dbReference type="Proteomes" id="UP000700732">
    <property type="component" value="Unassembled WGS sequence"/>
</dbReference>
<keyword evidence="1" id="KW-0812">Transmembrane</keyword>
<proteinExistence type="predicted"/>
<dbReference type="Pfam" id="PF20181">
    <property type="entry name" value="DUF6544"/>
    <property type="match status" value="1"/>
</dbReference>
<keyword evidence="1" id="KW-0472">Membrane</keyword>
<evidence type="ECO:0000313" key="3">
    <source>
        <dbReference type="Proteomes" id="UP000700732"/>
    </source>
</evidence>
<comment type="caution">
    <text evidence="2">The sequence shown here is derived from an EMBL/GenBank/DDBJ whole genome shotgun (WGS) entry which is preliminary data.</text>
</comment>
<feature type="transmembrane region" description="Helical" evidence="1">
    <location>
        <begin position="99"/>
        <end position="115"/>
    </location>
</feature>
<dbReference type="RefSeq" id="WP_186741926.1">
    <property type="nucleotide sequence ID" value="NZ_VFIA01000067.1"/>
</dbReference>
<reference evidence="2 3" key="1">
    <citation type="submission" date="2019-06" db="EMBL/GenBank/DDBJ databases">
        <title>Spirosoma utsteinense sp. nov. isolated from Antarctic ice-free soils.</title>
        <authorList>
            <person name="Tahon G."/>
        </authorList>
    </citation>
    <scope>NUCLEOTIDE SEQUENCE [LARGE SCALE GENOMIC DNA]</scope>
    <source>
        <strain evidence="2 3">LMG 31447</strain>
    </source>
</reference>
<feature type="transmembrane region" description="Helical" evidence="1">
    <location>
        <begin position="52"/>
        <end position="69"/>
    </location>
</feature>
<keyword evidence="3" id="KW-1185">Reference proteome</keyword>
<protein>
    <submittedName>
        <fullName evidence="2">Uncharacterized protein</fullName>
    </submittedName>
</protein>
<feature type="transmembrane region" description="Helical" evidence="1">
    <location>
        <begin position="74"/>
        <end position="93"/>
    </location>
</feature>
<sequence length="375" mass="42118">MIRTLFACLLLVHGLIHLLGFISQWQLAKVSQMTGKSIVAIPESMAKLMGTLWLLACLGFLLATAGYWLRRDGWLAIALGSVILSQALIILFWPDARAGTIANLIITAVLLLTYTHNRFDWQTDQETRHLLGQSRSDKTATITSDSLMDLPAPVQQWLTRSGVVGKERIHTVRLRQHGRMRTTPGGRWMTAEAEQYFTVDQPGFIWKASIRLAPLVQLTGRDRYENGHGSMNIRLLSLIEVANARGPETDQGTLLRFLSEIIWFPSAALSPYIHWDALDSQSARATMHYGEVTASGIFRFTKQGDVSGFEAQRYMEKNGQYTLETWTTTGSTYRTLASGIRIPTEGAATWKLKTGDFTWYKLTIGSIDYNKPVLY</sequence>